<dbReference type="EMBL" id="CP015136">
    <property type="protein sequence ID" value="AMY11853.1"/>
    <property type="molecule type" value="Genomic_DNA"/>
</dbReference>
<dbReference type="InterPro" id="IPR027417">
    <property type="entry name" value="P-loop_NTPase"/>
</dbReference>
<feature type="domain" description="AAA+ ATPase" evidence="4">
    <location>
        <begin position="103"/>
        <end position="237"/>
    </location>
</feature>
<protein>
    <submittedName>
        <fullName evidence="5">Transposase/IS protein</fullName>
    </submittedName>
</protein>
<keyword evidence="2" id="KW-0547">Nucleotide-binding</keyword>
<evidence type="ECO:0000256" key="1">
    <source>
        <dbReference type="ARBA" id="ARBA00008059"/>
    </source>
</evidence>
<keyword evidence="3" id="KW-0067">ATP-binding</keyword>
<evidence type="ECO:0000313" key="6">
    <source>
        <dbReference type="EMBL" id="AMY11853.1"/>
    </source>
</evidence>
<dbReference type="SUPFAM" id="SSF52540">
    <property type="entry name" value="P-loop containing nucleoside triphosphate hydrolases"/>
    <property type="match status" value="1"/>
</dbReference>
<evidence type="ECO:0000313" key="7">
    <source>
        <dbReference type="Proteomes" id="UP000076079"/>
    </source>
</evidence>
<dbReference type="Pfam" id="PF01695">
    <property type="entry name" value="IstB_IS21"/>
    <property type="match status" value="1"/>
</dbReference>
<gene>
    <name evidence="5" type="ORF">LuPra_03500</name>
    <name evidence="6" type="ORF">LuPra_05118</name>
</gene>
<dbReference type="EMBL" id="CP015136">
    <property type="protein sequence ID" value="AMY10270.1"/>
    <property type="molecule type" value="Genomic_DNA"/>
</dbReference>
<sequence length="253" mass="28587">MSTPAITRDLIVGHTRALKLPGVARSFEALARQAQAAHWPYEDYLHEVLNAEHTSRHESVIRQRLREARFPEVKTLETFDFATAEGVHAAQIHTLARGEWVTRPENLILAGPIGTGKTHLAIALGVEATRQKRRVLFTRAADLVRQLLEARDARELARLQRRLLTQDVLIIDELGFVPFDRVGGELLFNLIADRYERRATVVTTNLAFAEWVTVFAGDEKLTTALLDRLAHHATVITTKGKSYRMKKRRTSAD</sequence>
<evidence type="ECO:0000259" key="4">
    <source>
        <dbReference type="SMART" id="SM00382"/>
    </source>
</evidence>
<reference evidence="5 7" key="1">
    <citation type="journal article" date="2016" name="Genome Announc.">
        <title>First Complete Genome Sequence of a Subdivision 6 Acidobacterium Strain.</title>
        <authorList>
            <person name="Huang S."/>
            <person name="Vieira S."/>
            <person name="Bunk B."/>
            <person name="Riedel T."/>
            <person name="Sproer C."/>
            <person name="Overmann J."/>
        </authorList>
    </citation>
    <scope>NUCLEOTIDE SEQUENCE [LARGE SCALE GENOMIC DNA]</scope>
    <source>
        <strain evidence="5">DSM 100886</strain>
        <strain evidence="7">DSM 100886 HEG_-6_39</strain>
    </source>
</reference>
<dbReference type="SMART" id="SM00382">
    <property type="entry name" value="AAA"/>
    <property type="match status" value="1"/>
</dbReference>
<accession>A0A143PQ68</accession>
<dbReference type="PIRSF" id="PIRSF003073">
    <property type="entry name" value="DNAC_TnpB_IstB"/>
    <property type="match status" value="1"/>
</dbReference>
<reference evidence="7" key="2">
    <citation type="submission" date="2016-04" db="EMBL/GenBank/DDBJ databases">
        <title>First Complete Genome Sequence of a Subdivision 6 Acidobacterium.</title>
        <authorList>
            <person name="Huang S."/>
            <person name="Vieira S."/>
            <person name="Bunk B."/>
            <person name="Riedel T."/>
            <person name="Sproeer C."/>
            <person name="Overmann J."/>
        </authorList>
    </citation>
    <scope>NUCLEOTIDE SEQUENCE [LARGE SCALE GENOMIC DNA]</scope>
    <source>
        <strain evidence="7">DSM 100886 HEG_-6_39</strain>
    </source>
</reference>
<evidence type="ECO:0000256" key="2">
    <source>
        <dbReference type="ARBA" id="ARBA00022741"/>
    </source>
</evidence>
<dbReference type="PANTHER" id="PTHR30050:SF4">
    <property type="entry name" value="ATP-BINDING PROTEIN RV3427C IN INSERTION SEQUENCE-RELATED"/>
    <property type="match status" value="1"/>
</dbReference>
<dbReference type="Proteomes" id="UP000076079">
    <property type="component" value="Chromosome"/>
</dbReference>
<dbReference type="AlphaFoldDB" id="A0A143PQ68"/>
<dbReference type="InterPro" id="IPR047661">
    <property type="entry name" value="IstB"/>
</dbReference>
<dbReference type="OrthoDB" id="1634151at2"/>
<keyword evidence="7" id="KW-1185">Reference proteome</keyword>
<proteinExistence type="inferred from homology"/>
<dbReference type="KEGG" id="abac:LuPra_05118"/>
<dbReference type="Gene3D" id="3.40.50.300">
    <property type="entry name" value="P-loop containing nucleotide triphosphate hydrolases"/>
    <property type="match status" value="1"/>
</dbReference>
<comment type="similarity">
    <text evidence="1">Belongs to the IS21/IS1162 putative ATP-binding protein family.</text>
</comment>
<dbReference type="RefSeq" id="WP_110171925.1">
    <property type="nucleotide sequence ID" value="NZ_CP015136.1"/>
</dbReference>
<dbReference type="InterPro" id="IPR028350">
    <property type="entry name" value="DNAC/IstB-like"/>
</dbReference>
<dbReference type="NCBIfam" id="NF038214">
    <property type="entry name" value="IS21_help_AAA"/>
    <property type="match status" value="1"/>
</dbReference>
<dbReference type="GO" id="GO:0006260">
    <property type="term" value="P:DNA replication"/>
    <property type="evidence" value="ECO:0007669"/>
    <property type="project" value="TreeGrafter"/>
</dbReference>
<dbReference type="InterPro" id="IPR002611">
    <property type="entry name" value="IstB_ATP-bd"/>
</dbReference>
<evidence type="ECO:0000256" key="3">
    <source>
        <dbReference type="ARBA" id="ARBA00022840"/>
    </source>
</evidence>
<dbReference type="PANTHER" id="PTHR30050">
    <property type="entry name" value="CHROMOSOMAL REPLICATION INITIATOR PROTEIN DNAA"/>
    <property type="match status" value="1"/>
</dbReference>
<dbReference type="GO" id="GO:0005524">
    <property type="term" value="F:ATP binding"/>
    <property type="evidence" value="ECO:0007669"/>
    <property type="project" value="UniProtKB-KW"/>
</dbReference>
<organism evidence="5 7">
    <name type="scientific">Luteitalea pratensis</name>
    <dbReference type="NCBI Taxonomy" id="1855912"/>
    <lineage>
        <taxon>Bacteria</taxon>
        <taxon>Pseudomonadati</taxon>
        <taxon>Acidobacteriota</taxon>
        <taxon>Vicinamibacteria</taxon>
        <taxon>Vicinamibacterales</taxon>
        <taxon>Vicinamibacteraceae</taxon>
        <taxon>Luteitalea</taxon>
    </lineage>
</organism>
<evidence type="ECO:0000313" key="5">
    <source>
        <dbReference type="EMBL" id="AMY10270.1"/>
    </source>
</evidence>
<dbReference type="CDD" id="cd00009">
    <property type="entry name" value="AAA"/>
    <property type="match status" value="1"/>
</dbReference>
<dbReference type="InterPro" id="IPR003593">
    <property type="entry name" value="AAA+_ATPase"/>
</dbReference>
<name>A0A143PQ68_LUTPR</name>
<dbReference type="STRING" id="1855912.LuPra_03500"/>
<dbReference type="KEGG" id="abac:LuPra_03500"/>